<feature type="region of interest" description="Disordered" evidence="1">
    <location>
        <begin position="49"/>
        <end position="71"/>
    </location>
</feature>
<dbReference type="KEGG" id="shun:DWB77_05520"/>
<proteinExistence type="predicted"/>
<name>A0A387HIK4_9ACTN</name>
<dbReference type="Proteomes" id="UP000271554">
    <property type="component" value="Chromosome"/>
</dbReference>
<feature type="transmembrane region" description="Helical" evidence="2">
    <location>
        <begin position="28"/>
        <end position="46"/>
    </location>
</feature>
<keyword evidence="2" id="KW-0812">Transmembrane</keyword>
<dbReference type="EMBL" id="CP032698">
    <property type="protein sequence ID" value="AYG83324.1"/>
    <property type="molecule type" value="Genomic_DNA"/>
</dbReference>
<organism evidence="3 4">
    <name type="scientific">Streptomyces hundungensis</name>
    <dbReference type="NCBI Taxonomy" id="1077946"/>
    <lineage>
        <taxon>Bacteria</taxon>
        <taxon>Bacillati</taxon>
        <taxon>Actinomycetota</taxon>
        <taxon>Actinomycetes</taxon>
        <taxon>Kitasatosporales</taxon>
        <taxon>Streptomycetaceae</taxon>
        <taxon>Streptomyces</taxon>
    </lineage>
</organism>
<accession>A0A387HIK4</accession>
<reference evidence="3 4" key="1">
    <citation type="submission" date="2018-10" db="EMBL/GenBank/DDBJ databases">
        <title>Relationship between Morphology and Antimicrobial Activity in Streptomyces.</title>
        <authorList>
            <person name="Kang H.J."/>
            <person name="Kim S.B."/>
        </authorList>
    </citation>
    <scope>NUCLEOTIDE SEQUENCE [LARGE SCALE GENOMIC DNA]</scope>
    <source>
        <strain evidence="3 4">BH38</strain>
    </source>
</reference>
<evidence type="ECO:0000256" key="1">
    <source>
        <dbReference type="SAM" id="MobiDB-lite"/>
    </source>
</evidence>
<sequence>MAQTRKGYYRAAHYVKPTTVSSRAKKPGFWAAALGVLLLIAAWNTFFGESGDGTKPQPQRTVQSVTGTPSH</sequence>
<feature type="compositionally biased region" description="Polar residues" evidence="1">
    <location>
        <begin position="56"/>
        <end position="71"/>
    </location>
</feature>
<evidence type="ECO:0000313" key="4">
    <source>
        <dbReference type="Proteomes" id="UP000271554"/>
    </source>
</evidence>
<dbReference type="AlphaFoldDB" id="A0A387HIK4"/>
<keyword evidence="2" id="KW-1133">Transmembrane helix</keyword>
<gene>
    <name evidence="3" type="ORF">DWB77_05520</name>
</gene>
<evidence type="ECO:0000313" key="3">
    <source>
        <dbReference type="EMBL" id="AYG83324.1"/>
    </source>
</evidence>
<protein>
    <submittedName>
        <fullName evidence="3">Uncharacterized protein</fullName>
    </submittedName>
</protein>
<keyword evidence="2" id="KW-0472">Membrane</keyword>
<keyword evidence="4" id="KW-1185">Reference proteome</keyword>
<evidence type="ECO:0000256" key="2">
    <source>
        <dbReference type="SAM" id="Phobius"/>
    </source>
</evidence>